<comment type="caution">
    <text evidence="1">The sequence shown here is derived from an EMBL/GenBank/DDBJ whole genome shotgun (WGS) entry which is preliminary data.</text>
</comment>
<dbReference type="Pfam" id="PF03637">
    <property type="entry name" value="Mob1_phocein"/>
    <property type="match status" value="1"/>
</dbReference>
<dbReference type="InterPro" id="IPR036703">
    <property type="entry name" value="MOB_kinase_act_sf"/>
</dbReference>
<dbReference type="OrthoDB" id="8170117at2759"/>
<dbReference type="PANTHER" id="PTHR22599">
    <property type="entry name" value="MPS ONE BINDER KINASE ACTIVATOR-LIKE MOB"/>
    <property type="match status" value="1"/>
</dbReference>
<dbReference type="AlphaFoldDB" id="A0A7J7M1E7"/>
<evidence type="ECO:0000313" key="1">
    <source>
        <dbReference type="EMBL" id="KAF6148677.1"/>
    </source>
</evidence>
<proteinExistence type="predicted"/>
<gene>
    <name evidence="1" type="ORF">GIB67_042636</name>
</gene>
<dbReference type="Proteomes" id="UP000541444">
    <property type="component" value="Unassembled WGS sequence"/>
</dbReference>
<dbReference type="InterPro" id="IPR005301">
    <property type="entry name" value="MOB_kinase_act_fam"/>
</dbReference>
<organism evidence="1 2">
    <name type="scientific">Kingdonia uniflora</name>
    <dbReference type="NCBI Taxonomy" id="39325"/>
    <lineage>
        <taxon>Eukaryota</taxon>
        <taxon>Viridiplantae</taxon>
        <taxon>Streptophyta</taxon>
        <taxon>Embryophyta</taxon>
        <taxon>Tracheophyta</taxon>
        <taxon>Spermatophyta</taxon>
        <taxon>Magnoliopsida</taxon>
        <taxon>Ranunculales</taxon>
        <taxon>Circaeasteraceae</taxon>
        <taxon>Kingdonia</taxon>
    </lineage>
</organism>
<dbReference type="SUPFAM" id="SSF101152">
    <property type="entry name" value="Mob1/phocein"/>
    <property type="match status" value="2"/>
</dbReference>
<accession>A0A7J7M1E7</accession>
<protein>
    <submittedName>
        <fullName evidence="1">Uncharacterized protein</fullName>
    </submittedName>
</protein>
<reference evidence="1 2" key="1">
    <citation type="journal article" date="2020" name="IScience">
        <title>Genome Sequencing of the Endangered Kingdonia uniflora (Circaeasteraceae, Ranunculales) Reveals Potential Mechanisms of Evolutionary Specialization.</title>
        <authorList>
            <person name="Sun Y."/>
            <person name="Deng T."/>
            <person name="Zhang A."/>
            <person name="Moore M.J."/>
            <person name="Landis J.B."/>
            <person name="Lin N."/>
            <person name="Zhang H."/>
            <person name="Zhang X."/>
            <person name="Huang J."/>
            <person name="Zhang X."/>
            <person name="Sun H."/>
            <person name="Wang H."/>
        </authorList>
    </citation>
    <scope>NUCLEOTIDE SEQUENCE [LARGE SCALE GENOMIC DNA]</scope>
    <source>
        <strain evidence="1">TB1705</strain>
        <tissue evidence="1">Leaf</tissue>
    </source>
</reference>
<dbReference type="EMBL" id="JACGCM010001844">
    <property type="protein sequence ID" value="KAF6148677.1"/>
    <property type="molecule type" value="Genomic_DNA"/>
</dbReference>
<dbReference type="Gene3D" id="1.20.140.30">
    <property type="entry name" value="MOB kinase activator"/>
    <property type="match status" value="1"/>
</dbReference>
<name>A0A7J7M1E7_9MAGN</name>
<keyword evidence="2" id="KW-1185">Reference proteome</keyword>
<evidence type="ECO:0000313" key="2">
    <source>
        <dbReference type="Proteomes" id="UP000541444"/>
    </source>
</evidence>
<sequence>MSILTKSLCANLELKPCLPLLLLAASILDYDVRLRNVSVSNSGQSKRVSTRILQSSIDTKAFQLNQTSRLPYGAQLRKHIDATLGSGNLREAVRLPPGEDPNEWLAVNILSVKAKLNQVYCALFFYFPAVDFFNQVNLLYGTLTEFCTSENCPTVLRFTSYITSQLHIVLDTYSVVNS</sequence>
<dbReference type="SMART" id="SM01388">
    <property type="entry name" value="Mob1_phocein"/>
    <property type="match status" value="1"/>
</dbReference>